<evidence type="ECO:0000256" key="4">
    <source>
        <dbReference type="ARBA" id="ARBA00022898"/>
    </source>
</evidence>
<dbReference type="GO" id="GO:0004375">
    <property type="term" value="F:glycine dehydrogenase (decarboxylating) activity"/>
    <property type="evidence" value="ECO:0007669"/>
    <property type="project" value="UniProtKB-EC"/>
</dbReference>
<dbReference type="GO" id="GO:0005960">
    <property type="term" value="C:glycine cleavage complex"/>
    <property type="evidence" value="ECO:0007669"/>
    <property type="project" value="TreeGrafter"/>
</dbReference>
<dbReference type="GO" id="GO:0019464">
    <property type="term" value="P:glycine decarboxylation via glycine cleavage system"/>
    <property type="evidence" value="ECO:0007669"/>
    <property type="project" value="UniProtKB-UniRule"/>
</dbReference>
<dbReference type="GO" id="GO:0005829">
    <property type="term" value="C:cytosol"/>
    <property type="evidence" value="ECO:0007669"/>
    <property type="project" value="TreeGrafter"/>
</dbReference>
<dbReference type="FunFam" id="3.40.640.10:FF:000005">
    <property type="entry name" value="Glycine dehydrogenase (decarboxylating), mitochondrial"/>
    <property type="match status" value="1"/>
</dbReference>
<dbReference type="Proteomes" id="UP001152872">
    <property type="component" value="Unassembled WGS sequence"/>
</dbReference>
<dbReference type="Gene3D" id="3.90.1150.10">
    <property type="entry name" value="Aspartate Aminotransferase, domain 1"/>
    <property type="match status" value="2"/>
</dbReference>
<dbReference type="InterPro" id="IPR015421">
    <property type="entry name" value="PyrdxlP-dep_Trfase_major"/>
</dbReference>
<dbReference type="FunFam" id="3.90.1150.10:FF:000025">
    <property type="entry name" value="Glycine cleavage system P protein"/>
    <property type="match status" value="1"/>
</dbReference>
<dbReference type="InterPro" id="IPR049316">
    <property type="entry name" value="GDC-P_C"/>
</dbReference>
<organism evidence="12 13">
    <name type="scientific">Pseudanabaena catenata USMAC16</name>
    <dbReference type="NCBI Taxonomy" id="1855837"/>
    <lineage>
        <taxon>Bacteria</taxon>
        <taxon>Bacillati</taxon>
        <taxon>Cyanobacteriota</taxon>
        <taxon>Cyanophyceae</taxon>
        <taxon>Pseudanabaenales</taxon>
        <taxon>Pseudanabaenaceae</taxon>
        <taxon>Pseudanabaena</taxon>
    </lineage>
</organism>
<comment type="caution">
    <text evidence="12">The sequence shown here is derived from an EMBL/GenBank/DDBJ whole genome shotgun (WGS) entry which is preliminary data.</text>
</comment>
<comment type="catalytic activity">
    <reaction evidence="7 8">
        <text>N(6)-[(R)-lipoyl]-L-lysyl-[glycine-cleavage complex H protein] + glycine + H(+) = N(6)-[(R)-S(8)-aminomethyldihydrolipoyl]-L-lysyl-[glycine-cleavage complex H protein] + CO2</text>
        <dbReference type="Rhea" id="RHEA:24304"/>
        <dbReference type="Rhea" id="RHEA-COMP:10494"/>
        <dbReference type="Rhea" id="RHEA-COMP:10495"/>
        <dbReference type="ChEBI" id="CHEBI:15378"/>
        <dbReference type="ChEBI" id="CHEBI:16526"/>
        <dbReference type="ChEBI" id="CHEBI:57305"/>
        <dbReference type="ChEBI" id="CHEBI:83099"/>
        <dbReference type="ChEBI" id="CHEBI:83143"/>
        <dbReference type="EC" id="1.4.4.2"/>
    </reaction>
</comment>
<dbReference type="InterPro" id="IPR049315">
    <property type="entry name" value="GDC-P_N"/>
</dbReference>
<reference evidence="12" key="1">
    <citation type="submission" date="2019-05" db="EMBL/GenBank/DDBJ databases">
        <title>Whole genome sequencing of Pseudanabaena catenata USMAC16.</title>
        <authorList>
            <person name="Khan Z."/>
            <person name="Omar W.M."/>
            <person name="Convey P."/>
            <person name="Merican F."/>
            <person name="Najimudin N."/>
        </authorList>
    </citation>
    <scope>NUCLEOTIDE SEQUENCE</scope>
    <source>
        <strain evidence="12">USMAC16</strain>
    </source>
</reference>
<evidence type="ECO:0000256" key="6">
    <source>
        <dbReference type="ARBA" id="ARBA00046415"/>
    </source>
</evidence>
<dbReference type="CDD" id="cd00613">
    <property type="entry name" value="GDC-P"/>
    <property type="match status" value="2"/>
</dbReference>
<feature type="domain" description="Glycine dehydrogenase C-terminal" evidence="11">
    <location>
        <begin position="814"/>
        <end position="935"/>
    </location>
</feature>
<evidence type="ECO:0000313" key="12">
    <source>
        <dbReference type="EMBL" id="MDG3493769.1"/>
    </source>
</evidence>
<evidence type="ECO:0000256" key="7">
    <source>
        <dbReference type="ARBA" id="ARBA00049026"/>
    </source>
</evidence>
<sequence>MLEPSLIVTAQDSSIAETTKIEESRVPAFSQAPNHRDYLADCLSNDALAPTDSFIRRHVGVTSAEIQQMLAVIGCESLDEMIDKTVPNAIRTRQPLQLGEARGEYELLQELKAIASKNQVWRSYIGTGYYNCITPPIIQRNILENPGWYTQYTPYQAEIAQGRLEALLYFQTMIIDLTGLEIANASLLDEGTAAAEAMTMAAGLAKNKGNKFFVSADCHPQTIAVVKTRAIPLGIEVEIAKHDEFIFDESYFGILLQYPASDGAIYDYSQCIQQIHDHGGLAIVAADLLALTLIKAPAELGADIAIGSAQRFGVPFGYGGPHAAYMATKDAYKRQMPGRMIGISKDVHGRPALRLALQTREQHIRRDKATSNICTAQVLLAIMASMYAVYHGAAGLKRIAQRVHLLASTLSGALENLGHTVTHHSFFDTIRIELNGLSMNEVRIRAAARQINLRYFEDGAIAISLDETVAKQDLTDLIEIFASEKTANPQSPIPNSQFLIPNSLIRNSSYLTHPVFNSYHSESELLRYIYRLQAKDLSLTTSMIPLGSCTMKLNATSEMLPVTWAEFGNIHPFVPLEQTQGYQILFQQLETWLAEITGFAGVSLQPNAGSQGEYAGLLTIREYHLHRGQTNRHICLIPTSAHGTNPASAVMAGMKVVTVNCDREGNIDVNDLKEKAAKHQYELAALMITYPSTHGVFEESIKDICDTIHYYGGQVYMDGANMNAQVGLCRPGDIGADVCHLNLHKTFCIPHGGGGPGMGPICVAPQLVPFLPKHPFTANPDQTTISAAPWGSASILTISWVYIALMGAKGLKLATEVAILNANYMAHRLAPHYPILYKGKNGFVAHECIIDLHDCKAIAGIEVDDVAKRLMDYGFHAPTMSWPVAGTMMIEPTESESKTEIDRFCEAMIAIKQEVKAISIGDLDKLDNPLKNAPHTAESLLADQWAHPYTRQQAAYPAPWLKEHKFWTSVGRIDNAFGDRNFVCSCLPLEAYEA</sequence>
<evidence type="ECO:0000259" key="10">
    <source>
        <dbReference type="Pfam" id="PF02347"/>
    </source>
</evidence>
<dbReference type="PANTHER" id="PTHR11773">
    <property type="entry name" value="GLYCINE DEHYDROGENASE, DECARBOXYLATING"/>
    <property type="match status" value="1"/>
</dbReference>
<dbReference type="EMBL" id="VBTY01000021">
    <property type="protein sequence ID" value="MDG3493769.1"/>
    <property type="molecule type" value="Genomic_DNA"/>
</dbReference>
<evidence type="ECO:0000313" key="13">
    <source>
        <dbReference type="Proteomes" id="UP001152872"/>
    </source>
</evidence>
<evidence type="ECO:0000256" key="5">
    <source>
        <dbReference type="ARBA" id="ARBA00023002"/>
    </source>
</evidence>
<dbReference type="RefSeq" id="WP_009625820.1">
    <property type="nucleotide sequence ID" value="NZ_VBTY01000021.1"/>
</dbReference>
<dbReference type="Pfam" id="PF02347">
    <property type="entry name" value="GDC-P"/>
    <property type="match status" value="2"/>
</dbReference>
<evidence type="ECO:0000256" key="2">
    <source>
        <dbReference type="ARBA" id="ARBA00003788"/>
    </source>
</evidence>
<feature type="domain" description="Glycine cleavage system P-protein N-terminal" evidence="10">
    <location>
        <begin position="520"/>
        <end position="767"/>
    </location>
</feature>
<dbReference type="InterPro" id="IPR020581">
    <property type="entry name" value="GDC_P"/>
</dbReference>
<evidence type="ECO:0000256" key="3">
    <source>
        <dbReference type="ARBA" id="ARBA00010756"/>
    </source>
</evidence>
<comment type="function">
    <text evidence="2 8">The glycine cleavage system catalyzes the degradation of glycine. The P protein binds the alpha-amino group of glycine through its pyridoxal phosphate cofactor; CO(2) is released and the remaining methylamine moiety is then transferred to the lipoamide cofactor of the H protein.</text>
</comment>
<dbReference type="NCBIfam" id="NF003346">
    <property type="entry name" value="PRK04366.1"/>
    <property type="match status" value="1"/>
</dbReference>
<dbReference type="GO" id="GO:0016594">
    <property type="term" value="F:glycine binding"/>
    <property type="evidence" value="ECO:0007669"/>
    <property type="project" value="TreeGrafter"/>
</dbReference>
<dbReference type="InterPro" id="IPR003437">
    <property type="entry name" value="GcvP"/>
</dbReference>
<evidence type="ECO:0000259" key="11">
    <source>
        <dbReference type="Pfam" id="PF21478"/>
    </source>
</evidence>
<evidence type="ECO:0000256" key="1">
    <source>
        <dbReference type="ARBA" id="ARBA00001933"/>
    </source>
</evidence>
<dbReference type="EC" id="1.4.4.2" evidence="8"/>
<dbReference type="GO" id="GO:0030170">
    <property type="term" value="F:pyridoxal phosphate binding"/>
    <property type="evidence" value="ECO:0007669"/>
    <property type="project" value="TreeGrafter"/>
</dbReference>
<name>A0A9X4RKE8_9CYAN</name>
<feature type="domain" description="Glycine cleavage system P-protein N-terminal" evidence="10">
    <location>
        <begin position="56"/>
        <end position="481"/>
    </location>
</feature>
<dbReference type="HAMAP" id="MF_00711">
    <property type="entry name" value="GcvP"/>
    <property type="match status" value="1"/>
</dbReference>
<dbReference type="SUPFAM" id="SSF53383">
    <property type="entry name" value="PLP-dependent transferases"/>
    <property type="match status" value="2"/>
</dbReference>
<feature type="modified residue" description="N6-(pyridoxal phosphate)lysine" evidence="8 9">
    <location>
        <position position="745"/>
    </location>
</feature>
<dbReference type="FunFam" id="3.40.640.10:FF:000007">
    <property type="entry name" value="glycine dehydrogenase (Decarboxylating), mitochondrial"/>
    <property type="match status" value="1"/>
</dbReference>
<dbReference type="Pfam" id="PF21478">
    <property type="entry name" value="GcvP2_C"/>
    <property type="match status" value="1"/>
</dbReference>
<comment type="cofactor">
    <cofactor evidence="1 8 9">
        <name>pyridoxal 5'-phosphate</name>
        <dbReference type="ChEBI" id="CHEBI:597326"/>
    </cofactor>
</comment>
<accession>A0A9X4RKE8</accession>
<dbReference type="PANTHER" id="PTHR11773:SF1">
    <property type="entry name" value="GLYCINE DEHYDROGENASE (DECARBOXYLATING), MITOCHONDRIAL"/>
    <property type="match status" value="1"/>
</dbReference>
<keyword evidence="4 8" id="KW-0663">Pyridoxal phosphate</keyword>
<keyword evidence="13" id="KW-1185">Reference proteome</keyword>
<evidence type="ECO:0000256" key="8">
    <source>
        <dbReference type="HAMAP-Rule" id="MF_00711"/>
    </source>
</evidence>
<dbReference type="NCBIfam" id="TIGR00461">
    <property type="entry name" value="gcvP"/>
    <property type="match status" value="1"/>
</dbReference>
<protein>
    <recommendedName>
        <fullName evidence="8">Glycine dehydrogenase (decarboxylating)</fullName>
        <ecNumber evidence="8">1.4.4.2</ecNumber>
    </recommendedName>
    <alternativeName>
        <fullName evidence="8">Glycine cleavage system P-protein</fullName>
    </alternativeName>
    <alternativeName>
        <fullName evidence="8">Glycine decarboxylase</fullName>
    </alternativeName>
    <alternativeName>
        <fullName evidence="8">Glycine dehydrogenase (aminomethyl-transferring)</fullName>
    </alternativeName>
</protein>
<dbReference type="Gene3D" id="3.40.640.10">
    <property type="entry name" value="Type I PLP-dependent aspartate aminotransferase-like (Major domain)"/>
    <property type="match status" value="2"/>
</dbReference>
<gene>
    <name evidence="8 12" type="primary">gcvP</name>
    <name evidence="12" type="ORF">FEV09_04290</name>
</gene>
<keyword evidence="5 8" id="KW-0560">Oxidoreductase</keyword>
<dbReference type="AlphaFoldDB" id="A0A9X4RKE8"/>
<dbReference type="InterPro" id="IPR015424">
    <property type="entry name" value="PyrdxlP-dep_Trfase"/>
</dbReference>
<dbReference type="InterPro" id="IPR015422">
    <property type="entry name" value="PyrdxlP-dep_Trfase_small"/>
</dbReference>
<proteinExistence type="inferred from homology"/>
<comment type="similarity">
    <text evidence="3 8">Belongs to the GcvP family.</text>
</comment>
<dbReference type="FunFam" id="3.90.1150.10:FF:000007">
    <property type="entry name" value="Glycine dehydrogenase (decarboxylating), mitochondrial"/>
    <property type="match status" value="1"/>
</dbReference>
<evidence type="ECO:0000256" key="9">
    <source>
        <dbReference type="PIRSR" id="PIRSR603437-50"/>
    </source>
</evidence>
<comment type="subunit">
    <text evidence="6">Homodimer. The glycine cleavage system is composed of four proteins: P, T, L and H.</text>
</comment>